<dbReference type="PANTHER" id="PTHR47689:SF2">
    <property type="entry name" value="TETRATRICOPEPTIDE REPEAT (TPR)-LIKE SUPERFAMILY PROTEIN"/>
    <property type="match status" value="1"/>
</dbReference>
<feature type="signal peptide" evidence="1">
    <location>
        <begin position="1"/>
        <end position="19"/>
    </location>
</feature>
<keyword evidence="1" id="KW-0732">Signal</keyword>
<dbReference type="PANTHER" id="PTHR47689">
    <property type="entry name" value="TETRATRICOPEPTIDE REPEAT (TPR)-LIKE SUPERFAMILY PROTEIN"/>
    <property type="match status" value="1"/>
</dbReference>
<evidence type="ECO:0000256" key="1">
    <source>
        <dbReference type="SAM" id="SignalP"/>
    </source>
</evidence>
<organism evidence="2 3">
    <name type="scientific">Coptis chinensis</name>
    <dbReference type="NCBI Taxonomy" id="261450"/>
    <lineage>
        <taxon>Eukaryota</taxon>
        <taxon>Viridiplantae</taxon>
        <taxon>Streptophyta</taxon>
        <taxon>Embryophyta</taxon>
        <taxon>Tracheophyta</taxon>
        <taxon>Spermatophyta</taxon>
        <taxon>Magnoliopsida</taxon>
        <taxon>Ranunculales</taxon>
        <taxon>Ranunculaceae</taxon>
        <taxon>Coptidoideae</taxon>
        <taxon>Coptis</taxon>
    </lineage>
</organism>
<name>A0A835HQS3_9MAGN</name>
<feature type="chain" id="PRO_5033020431" evidence="1">
    <location>
        <begin position="20"/>
        <end position="212"/>
    </location>
</feature>
<sequence length="212" mass="24005">MAKNVSVIIPSWLVPLLEADYFAPCKEHKTLTRGVKRCDDPDVTFELQETEDVGEYMELNLPFRKKLHNHLIDVENSANIKNDSESRNLIKPSLFIWIAQRFLDGPTKKGGDLKEERASLIILLQSYITLGILEESRQILQEPSEERPSTAKAEQAFHHCITAFKEVAQSGSSRSICHAHDVKSEYLSCLKHLTTLISESKDDRKGKSGETL</sequence>
<evidence type="ECO:0000313" key="3">
    <source>
        <dbReference type="Proteomes" id="UP000631114"/>
    </source>
</evidence>
<dbReference type="OrthoDB" id="1658288at2759"/>
<protein>
    <submittedName>
        <fullName evidence="2">Uncharacterized protein</fullName>
    </submittedName>
</protein>
<evidence type="ECO:0000313" key="2">
    <source>
        <dbReference type="EMBL" id="KAF9602869.1"/>
    </source>
</evidence>
<dbReference type="EMBL" id="JADFTS010000006">
    <property type="protein sequence ID" value="KAF9602869.1"/>
    <property type="molecule type" value="Genomic_DNA"/>
</dbReference>
<dbReference type="AlphaFoldDB" id="A0A835HQS3"/>
<gene>
    <name evidence="2" type="ORF">IFM89_031815</name>
</gene>
<proteinExistence type="predicted"/>
<dbReference type="Proteomes" id="UP000631114">
    <property type="component" value="Unassembled WGS sequence"/>
</dbReference>
<comment type="caution">
    <text evidence="2">The sequence shown here is derived from an EMBL/GenBank/DDBJ whole genome shotgun (WGS) entry which is preliminary data.</text>
</comment>
<accession>A0A835HQS3</accession>
<reference evidence="2 3" key="1">
    <citation type="submission" date="2020-10" db="EMBL/GenBank/DDBJ databases">
        <title>The Coptis chinensis genome and diversification of protoberbering-type alkaloids.</title>
        <authorList>
            <person name="Wang B."/>
            <person name="Shu S."/>
            <person name="Song C."/>
            <person name="Liu Y."/>
        </authorList>
    </citation>
    <scope>NUCLEOTIDE SEQUENCE [LARGE SCALE GENOMIC DNA]</scope>
    <source>
        <strain evidence="2">HL-2020</strain>
        <tissue evidence="2">Leaf</tissue>
    </source>
</reference>
<keyword evidence="3" id="KW-1185">Reference proteome</keyword>